<proteinExistence type="inferred from homology"/>
<dbReference type="InterPro" id="IPR050590">
    <property type="entry name" value="Exosome_comp_Rrp42_subfam"/>
</dbReference>
<dbReference type="GO" id="GO:0035925">
    <property type="term" value="F:mRNA 3'-UTR AU-rich region binding"/>
    <property type="evidence" value="ECO:0007669"/>
    <property type="project" value="TreeGrafter"/>
</dbReference>
<keyword evidence="4" id="KW-0963">Cytoplasm</keyword>
<dbReference type="InterPro" id="IPR027408">
    <property type="entry name" value="PNPase/RNase_PH_dom_sf"/>
</dbReference>
<evidence type="ECO:0000256" key="3">
    <source>
        <dbReference type="ARBA" id="ARBA00006678"/>
    </source>
</evidence>
<dbReference type="SUPFAM" id="SSF55666">
    <property type="entry name" value="Ribonuclease PH domain 2-like"/>
    <property type="match status" value="1"/>
</dbReference>
<evidence type="ECO:0000259" key="7">
    <source>
        <dbReference type="Pfam" id="PF01138"/>
    </source>
</evidence>
<dbReference type="InterPro" id="IPR001247">
    <property type="entry name" value="ExoRNase_PH_dom1"/>
</dbReference>
<comment type="caution">
    <text evidence="8">The sequence shown here is derived from an EMBL/GenBank/DDBJ whole genome shotgun (WGS) entry which is preliminary data.</text>
</comment>
<organism evidence="8 9">
    <name type="scientific">Intoshia linei</name>
    <dbReference type="NCBI Taxonomy" id="1819745"/>
    <lineage>
        <taxon>Eukaryota</taxon>
        <taxon>Metazoa</taxon>
        <taxon>Spiralia</taxon>
        <taxon>Lophotrochozoa</taxon>
        <taxon>Mesozoa</taxon>
        <taxon>Orthonectida</taxon>
        <taxon>Rhopaluridae</taxon>
        <taxon>Intoshia</taxon>
    </lineage>
</organism>
<comment type="subcellular location">
    <subcellularLocation>
        <location evidence="1">Cytoplasm</location>
    </subcellularLocation>
    <subcellularLocation>
        <location evidence="2">Nucleus</location>
        <location evidence="2">Nucleolus</location>
    </subcellularLocation>
</comment>
<dbReference type="InterPro" id="IPR020568">
    <property type="entry name" value="Ribosomal_Su5_D2-typ_SF"/>
</dbReference>
<dbReference type="EMBL" id="LWCA01001587">
    <property type="protein sequence ID" value="OAF64835.1"/>
    <property type="molecule type" value="Genomic_DNA"/>
</dbReference>
<dbReference type="PANTHER" id="PTHR11097:SF8">
    <property type="entry name" value="EXOSOME COMPLEX COMPONENT RRP42"/>
    <property type="match status" value="1"/>
</dbReference>
<dbReference type="InterPro" id="IPR036345">
    <property type="entry name" value="ExoRNase_PH_dom2_sf"/>
</dbReference>
<evidence type="ECO:0000256" key="1">
    <source>
        <dbReference type="ARBA" id="ARBA00004496"/>
    </source>
</evidence>
<protein>
    <recommendedName>
        <fullName evidence="6">Ribosomal RNA-processing protein 42</fullName>
    </recommendedName>
</protein>
<dbReference type="GO" id="GO:0000177">
    <property type="term" value="C:cytoplasmic exosome (RNase complex)"/>
    <property type="evidence" value="ECO:0007669"/>
    <property type="project" value="TreeGrafter"/>
</dbReference>
<evidence type="ECO:0000256" key="2">
    <source>
        <dbReference type="ARBA" id="ARBA00004604"/>
    </source>
</evidence>
<evidence type="ECO:0000313" key="8">
    <source>
        <dbReference type="EMBL" id="OAF64835.1"/>
    </source>
</evidence>
<name>A0A177AS77_9BILA</name>
<gene>
    <name evidence="8" type="ORF">A3Q56_07456</name>
</gene>
<dbReference type="GO" id="GO:0000176">
    <property type="term" value="C:nuclear exosome (RNase complex)"/>
    <property type="evidence" value="ECO:0007669"/>
    <property type="project" value="TreeGrafter"/>
</dbReference>
<feature type="domain" description="Exoribonuclease phosphorolytic" evidence="7">
    <location>
        <begin position="48"/>
        <end position="163"/>
    </location>
</feature>
<keyword evidence="5" id="KW-0271">Exosome</keyword>
<dbReference type="PANTHER" id="PTHR11097">
    <property type="entry name" value="EXOSOME COMPLEX EXONUCLEASE RIBOSOMAL RNA PROCESSING PROTEIN"/>
    <property type="match status" value="1"/>
</dbReference>
<dbReference type="GO" id="GO:0034475">
    <property type="term" value="P:U4 snRNA 3'-end processing"/>
    <property type="evidence" value="ECO:0007669"/>
    <property type="project" value="TreeGrafter"/>
</dbReference>
<dbReference type="AlphaFoldDB" id="A0A177AS77"/>
<dbReference type="Gene3D" id="3.30.230.70">
    <property type="entry name" value="GHMP Kinase, N-terminal domain"/>
    <property type="match status" value="1"/>
</dbReference>
<evidence type="ECO:0000256" key="6">
    <source>
        <dbReference type="ARBA" id="ARBA00042523"/>
    </source>
</evidence>
<accession>A0A177AS77</accession>
<keyword evidence="9" id="KW-1185">Reference proteome</keyword>
<dbReference type="GO" id="GO:0016075">
    <property type="term" value="P:rRNA catabolic process"/>
    <property type="evidence" value="ECO:0007669"/>
    <property type="project" value="TreeGrafter"/>
</dbReference>
<dbReference type="GO" id="GO:0000467">
    <property type="term" value="P:exonucleolytic trimming to generate mature 3'-end of 5.8S rRNA from tricistronic rRNA transcript (SSU-rRNA, 5.8S rRNA, LSU-rRNA)"/>
    <property type="evidence" value="ECO:0007669"/>
    <property type="project" value="TreeGrafter"/>
</dbReference>
<dbReference type="Pfam" id="PF01138">
    <property type="entry name" value="RNase_PH"/>
    <property type="match status" value="1"/>
</dbReference>
<dbReference type="GO" id="GO:0071028">
    <property type="term" value="P:nuclear mRNA surveillance"/>
    <property type="evidence" value="ECO:0007669"/>
    <property type="project" value="TreeGrafter"/>
</dbReference>
<dbReference type="OrthoDB" id="272245at2759"/>
<dbReference type="GO" id="GO:0034473">
    <property type="term" value="P:U1 snRNA 3'-end processing"/>
    <property type="evidence" value="ECO:0007669"/>
    <property type="project" value="TreeGrafter"/>
</dbReference>
<dbReference type="GO" id="GO:0071038">
    <property type="term" value="P:TRAMP-dependent tRNA surveillance pathway"/>
    <property type="evidence" value="ECO:0007669"/>
    <property type="project" value="TreeGrafter"/>
</dbReference>
<evidence type="ECO:0000256" key="4">
    <source>
        <dbReference type="ARBA" id="ARBA00022490"/>
    </source>
</evidence>
<dbReference type="GO" id="GO:0071035">
    <property type="term" value="P:nuclear polyadenylation-dependent rRNA catabolic process"/>
    <property type="evidence" value="ECO:0007669"/>
    <property type="project" value="TreeGrafter"/>
</dbReference>
<dbReference type="Proteomes" id="UP000078046">
    <property type="component" value="Unassembled WGS sequence"/>
</dbReference>
<comment type="similarity">
    <text evidence="3">Belongs to the RNase PH family.</text>
</comment>
<evidence type="ECO:0000256" key="5">
    <source>
        <dbReference type="ARBA" id="ARBA00022835"/>
    </source>
</evidence>
<reference evidence="8 9" key="1">
    <citation type="submission" date="2016-04" db="EMBL/GenBank/DDBJ databases">
        <title>The genome of Intoshia linei affirms orthonectids as highly simplified spiralians.</title>
        <authorList>
            <person name="Mikhailov K.V."/>
            <person name="Slusarev G.S."/>
            <person name="Nikitin M.A."/>
            <person name="Logacheva M.D."/>
            <person name="Penin A."/>
            <person name="Aleoshin V."/>
            <person name="Panchin Y.V."/>
        </authorList>
    </citation>
    <scope>NUCLEOTIDE SEQUENCE [LARGE SCALE GENOMIC DNA]</scope>
    <source>
        <strain evidence="8">Intl2013</strain>
        <tissue evidence="8">Whole animal</tissue>
    </source>
</reference>
<dbReference type="GO" id="GO:0005730">
    <property type="term" value="C:nucleolus"/>
    <property type="evidence" value="ECO:0007669"/>
    <property type="project" value="UniProtKB-SubCell"/>
</dbReference>
<sequence length="296" mass="33866">MKHLYFEHKSLISDIEKYYIINGIKNDVRQCGRSKLEFRSIDEQVCNTSAFSSLELSCGNSTIHVDVNGKLKHLGEQNKKDPEFTFNVTVSPLVNYPPSETEIEFLTKLLSSTYEKSEIYKQFIIAESYLLWNLLIDVIIISNDGNIFDLTFQTIYRALSACVMPKINCECKYKIQQDVLMNDNYVPIHIKSNYLSAKSVLHDFTLSQKNLDTWPIDTKSALLCLTFNIVGELIIFDASLSEEICSIYRIFVVFEPSTMKIVSIRSFGVGSIATDVMVNIIKESKQYISRYVTTCN</sequence>
<dbReference type="GO" id="GO:0034476">
    <property type="term" value="P:U5 snRNA 3'-end processing"/>
    <property type="evidence" value="ECO:0007669"/>
    <property type="project" value="TreeGrafter"/>
</dbReference>
<dbReference type="SUPFAM" id="SSF54211">
    <property type="entry name" value="Ribosomal protein S5 domain 2-like"/>
    <property type="match status" value="1"/>
</dbReference>
<evidence type="ECO:0000313" key="9">
    <source>
        <dbReference type="Proteomes" id="UP000078046"/>
    </source>
</evidence>